<accession>A0A1H1A113</accession>
<evidence type="ECO:0000256" key="1">
    <source>
        <dbReference type="ARBA" id="ARBA00022722"/>
    </source>
</evidence>
<feature type="chain" id="PRO_5010346941" evidence="4">
    <location>
        <begin position="23"/>
        <end position="183"/>
    </location>
</feature>
<name>A0A1H1A113_9MICO</name>
<evidence type="ECO:0000313" key="7">
    <source>
        <dbReference type="Proteomes" id="UP000182690"/>
    </source>
</evidence>
<dbReference type="Proteomes" id="UP000182690">
    <property type="component" value="Unassembled WGS sequence"/>
</dbReference>
<keyword evidence="4" id="KW-0732">Signal</keyword>
<evidence type="ECO:0000313" key="6">
    <source>
        <dbReference type="EMBL" id="SDQ32966.1"/>
    </source>
</evidence>
<dbReference type="STRING" id="1079994.SAMN04488565_2215"/>
<gene>
    <name evidence="6" type="ORF">SAMN04488565_2215</name>
</gene>
<dbReference type="PANTHER" id="PTHR12302">
    <property type="entry name" value="EBNA2 BINDING PROTEIN P100"/>
    <property type="match status" value="1"/>
</dbReference>
<evidence type="ECO:0000256" key="2">
    <source>
        <dbReference type="ARBA" id="ARBA00022759"/>
    </source>
</evidence>
<dbReference type="Gene3D" id="2.40.50.90">
    <property type="match status" value="1"/>
</dbReference>
<keyword evidence="3" id="KW-0378">Hydrolase</keyword>
<reference evidence="6 7" key="1">
    <citation type="submission" date="2016-10" db="EMBL/GenBank/DDBJ databases">
        <authorList>
            <person name="de Groot N.N."/>
        </authorList>
    </citation>
    <scope>NUCLEOTIDE SEQUENCE [LARGE SCALE GENOMIC DNA]</scope>
    <source>
        <strain evidence="6 7">DSM 22788</strain>
    </source>
</reference>
<evidence type="ECO:0000259" key="5">
    <source>
        <dbReference type="PROSITE" id="PS50830"/>
    </source>
</evidence>
<dbReference type="AlphaFoldDB" id="A0A1H1A113"/>
<dbReference type="SUPFAM" id="SSF50199">
    <property type="entry name" value="Staphylococcal nuclease"/>
    <property type="match status" value="1"/>
</dbReference>
<dbReference type="RefSeq" id="WP_010157058.1">
    <property type="nucleotide sequence ID" value="NZ_FNKB01000001.1"/>
</dbReference>
<dbReference type="InterPro" id="IPR035437">
    <property type="entry name" value="SNase_OB-fold_sf"/>
</dbReference>
<dbReference type="SMART" id="SM00318">
    <property type="entry name" value="SNc"/>
    <property type="match status" value="1"/>
</dbReference>
<dbReference type="Pfam" id="PF00565">
    <property type="entry name" value="SNase"/>
    <property type="match status" value="1"/>
</dbReference>
<proteinExistence type="predicted"/>
<dbReference type="GO" id="GO:0016787">
    <property type="term" value="F:hydrolase activity"/>
    <property type="evidence" value="ECO:0007669"/>
    <property type="project" value="UniProtKB-KW"/>
</dbReference>
<evidence type="ECO:0000256" key="3">
    <source>
        <dbReference type="ARBA" id="ARBA00022801"/>
    </source>
</evidence>
<dbReference type="GO" id="GO:0004519">
    <property type="term" value="F:endonuclease activity"/>
    <property type="evidence" value="ECO:0007669"/>
    <property type="project" value="UniProtKB-KW"/>
</dbReference>
<feature type="domain" description="TNase-like" evidence="5">
    <location>
        <begin position="44"/>
        <end position="178"/>
    </location>
</feature>
<sequence>MNKRTANRITKLAITLAAAAIAAVIAAQNIDIDTPTTSPERPGDSTTQQVTAVVDGDTIKTVDAAGTVNRIRVIGIDTPEIGRGKTPDECWAQEARTALVDLLDGKDVELVSDPSQGDVDRYGRLLRHLYTDTGNVAEQLLQQGAGYEYTYSKPYAGQADFRSAENAARAAGAGLWGACDLAN</sequence>
<evidence type="ECO:0000256" key="4">
    <source>
        <dbReference type="SAM" id="SignalP"/>
    </source>
</evidence>
<dbReference type="OrthoDB" id="5241375at2"/>
<dbReference type="PROSITE" id="PS50830">
    <property type="entry name" value="TNASE_3"/>
    <property type="match status" value="1"/>
</dbReference>
<dbReference type="eggNOG" id="COG1525">
    <property type="taxonomic scope" value="Bacteria"/>
</dbReference>
<protein>
    <submittedName>
        <fullName evidence="6">Micrococcal nuclease</fullName>
    </submittedName>
</protein>
<dbReference type="EMBL" id="FNKB01000001">
    <property type="protein sequence ID" value="SDQ32966.1"/>
    <property type="molecule type" value="Genomic_DNA"/>
</dbReference>
<dbReference type="InterPro" id="IPR016071">
    <property type="entry name" value="Staphylococal_nuclease_OB-fold"/>
</dbReference>
<keyword evidence="1" id="KW-0540">Nuclease</keyword>
<organism evidence="6 7">
    <name type="scientific">Leucobacter chromiiresistens</name>
    <dbReference type="NCBI Taxonomy" id="1079994"/>
    <lineage>
        <taxon>Bacteria</taxon>
        <taxon>Bacillati</taxon>
        <taxon>Actinomycetota</taxon>
        <taxon>Actinomycetes</taxon>
        <taxon>Micrococcales</taxon>
        <taxon>Microbacteriaceae</taxon>
        <taxon>Leucobacter</taxon>
    </lineage>
</organism>
<feature type="signal peptide" evidence="4">
    <location>
        <begin position="1"/>
        <end position="22"/>
    </location>
</feature>
<dbReference type="PANTHER" id="PTHR12302:SF3">
    <property type="entry name" value="SERINE_THREONINE-PROTEIN KINASE 31"/>
    <property type="match status" value="1"/>
</dbReference>
<keyword evidence="2" id="KW-0255">Endonuclease</keyword>